<reference evidence="1 2" key="1">
    <citation type="journal article" date="2018" name="Aquat. Microb. Ecol.">
        <title>Gammaproteobacterial methanotrophs dominate.</title>
        <authorList>
            <person name="Rissanen A.J."/>
            <person name="Saarenheimo J."/>
            <person name="Tiirola M."/>
            <person name="Peura S."/>
            <person name="Aalto S.L."/>
            <person name="Karvinen A."/>
            <person name="Nykanen H."/>
        </authorList>
    </citation>
    <scope>NUCLEOTIDE SEQUENCE [LARGE SCALE GENOMIC DNA]</scope>
    <source>
        <strain evidence="1">AMbin10</strain>
    </source>
</reference>
<organism evidence="1 2">
    <name type="scientific">Candidatus Methylumidiphilus alinenensis</name>
    <dbReference type="NCBI Taxonomy" id="2202197"/>
    <lineage>
        <taxon>Bacteria</taxon>
        <taxon>Pseudomonadati</taxon>
        <taxon>Pseudomonadota</taxon>
        <taxon>Gammaproteobacteria</taxon>
        <taxon>Methylococcales</taxon>
        <taxon>Candidatus Methylumidiphilus</taxon>
    </lineage>
</organism>
<sequence>MKIISENTLKDRMCDYFREIEATGEELQVTKDGLLVLKIISYHRYFGEVELHSEDHGKG</sequence>
<evidence type="ECO:0000313" key="2">
    <source>
        <dbReference type="Proteomes" id="UP000249396"/>
    </source>
</evidence>
<protein>
    <recommendedName>
        <fullName evidence="3">Type II toxin-antitoxin system Phd/YefM family antitoxin</fullName>
    </recommendedName>
</protein>
<dbReference type="Proteomes" id="UP000249396">
    <property type="component" value="Unassembled WGS sequence"/>
</dbReference>
<evidence type="ECO:0008006" key="3">
    <source>
        <dbReference type="Google" id="ProtNLM"/>
    </source>
</evidence>
<proteinExistence type="predicted"/>
<gene>
    <name evidence="1" type="ORF">DM484_14200</name>
</gene>
<comment type="caution">
    <text evidence="1">The sequence shown here is derived from an EMBL/GenBank/DDBJ whole genome shotgun (WGS) entry which is preliminary data.</text>
</comment>
<dbReference type="EMBL" id="QJPH01000332">
    <property type="protein sequence ID" value="PZN77649.1"/>
    <property type="molecule type" value="Genomic_DNA"/>
</dbReference>
<accession>A0A2W4R5Y7</accession>
<dbReference type="AlphaFoldDB" id="A0A2W4R5Y7"/>
<evidence type="ECO:0000313" key="1">
    <source>
        <dbReference type="EMBL" id="PZN77649.1"/>
    </source>
</evidence>
<name>A0A2W4R5Y7_9GAMM</name>